<sequence>MTMRDTPTDSIDRLQLIVANEADREAIRTMLSERYDVIIAEELQAADCYLVDDRSLPAYREAIKQQKAELDPTFQPLLLLRRESATETAPRLGADNGDDDLPLIDEVVTAPIDQATLHRRLENLLVRRRQSAELTQRYADIQTRFERLFEATNDAILVLDAESLRITACNPAASDLLGYSRPTILDTEPSELLATDQPDALAALFEDTIAAGDAWTDGLTCRTNAGEERAIEISATTFETSDELSILLSIRDITERKAYQEELELKTQAIDGAPIGISISDPSQPDNPLVYVNDGYTELTGYSASEATGRNCRYLQGPGTREEPVDKLRQAVDTEEPVTVELRNYRKDGTAFWNQVTIAPVRNDGEVVNWVGFQEDVTERKEREQDLQLFRRAVENVGSAVVITDRNGDIEYVNPAFEAQTGYSRTEAAEANTNLLASGTQSDEFYEELWETILGGEAWEAELVNQRKSGELYHIEQEIAPIENSVGDITHFVAIETDVTDRQLREQQLSVLNRILRHNLRNGINVIEGNATLLSETVANEEARRFVAAIEERATALAALSEKASTVRSLFEQEPPTDARYQLAALLAAITAAFEEAHSEAAIETALAEPLAVRADSRLRVALAELLTTTLSYNDEATPAITVTATPAPNNRGEEWVEITVTDNGLGIPEHEWQAIEQGEETQLQHGSGLSLWLVHWTVSLLGGEVRIEESDIGTQTVLTLPRVPADE</sequence>
<evidence type="ECO:0000313" key="4">
    <source>
        <dbReference type="EMBL" id="RJX51973.1"/>
    </source>
</evidence>
<feature type="domain" description="Histidine kinase" evidence="1">
    <location>
        <begin position="515"/>
        <end position="725"/>
    </location>
</feature>
<evidence type="ECO:0008006" key="6">
    <source>
        <dbReference type="Google" id="ProtNLM"/>
    </source>
</evidence>
<accession>A0A3A6Q625</accession>
<dbReference type="InterPro" id="IPR000014">
    <property type="entry name" value="PAS"/>
</dbReference>
<comment type="caution">
    <text evidence="4">The sequence shown here is derived from an EMBL/GenBank/DDBJ whole genome shotgun (WGS) entry which is preliminary data.</text>
</comment>
<feature type="domain" description="PAS" evidence="2">
    <location>
        <begin position="386"/>
        <end position="427"/>
    </location>
</feature>
<dbReference type="InterPro" id="IPR003594">
    <property type="entry name" value="HATPase_dom"/>
</dbReference>
<dbReference type="AlphaFoldDB" id="A0A3A6Q625"/>
<gene>
    <name evidence="4" type="ORF">DP106_01280</name>
</gene>
<dbReference type="InterPro" id="IPR005467">
    <property type="entry name" value="His_kinase_dom"/>
</dbReference>
<dbReference type="SMART" id="SM00086">
    <property type="entry name" value="PAC"/>
    <property type="match status" value="3"/>
</dbReference>
<dbReference type="InterPro" id="IPR036890">
    <property type="entry name" value="HATPase_C_sf"/>
</dbReference>
<feature type="domain" description="PAC" evidence="3">
    <location>
        <begin position="338"/>
        <end position="389"/>
    </location>
</feature>
<name>A0A3A6Q625_9EURY</name>
<dbReference type="Gene3D" id="3.30.565.10">
    <property type="entry name" value="Histidine kinase-like ATPase, C-terminal domain"/>
    <property type="match status" value="1"/>
</dbReference>
<dbReference type="PANTHER" id="PTHR44757:SF2">
    <property type="entry name" value="BIOFILM ARCHITECTURE MAINTENANCE PROTEIN MBAA"/>
    <property type="match status" value="1"/>
</dbReference>
<dbReference type="SUPFAM" id="SSF55785">
    <property type="entry name" value="PYP-like sensor domain (PAS domain)"/>
    <property type="match status" value="3"/>
</dbReference>
<dbReference type="Proteomes" id="UP000281564">
    <property type="component" value="Unassembled WGS sequence"/>
</dbReference>
<evidence type="ECO:0000259" key="1">
    <source>
        <dbReference type="PROSITE" id="PS50109"/>
    </source>
</evidence>
<dbReference type="PROSITE" id="PS50109">
    <property type="entry name" value="HIS_KIN"/>
    <property type="match status" value="1"/>
</dbReference>
<reference evidence="4 5" key="1">
    <citation type="submission" date="2018-06" db="EMBL/GenBank/DDBJ databases">
        <title>Halonotius sp. F13-13 a new haloarchaeeon isolated from a solar saltern from Isla Cristina, Huelva, Spain.</title>
        <authorList>
            <person name="Duran-Viseras A."/>
            <person name="Sanchez-Porro C."/>
            <person name="Ventosa A."/>
        </authorList>
    </citation>
    <scope>NUCLEOTIDE SEQUENCE [LARGE SCALE GENOMIC DNA]</scope>
    <source>
        <strain evidence="4 5">CECT 7525</strain>
    </source>
</reference>
<dbReference type="PRINTS" id="PR00344">
    <property type="entry name" value="BCTRLSENSOR"/>
</dbReference>
<dbReference type="InterPro" id="IPR013767">
    <property type="entry name" value="PAS_fold"/>
</dbReference>
<dbReference type="SMART" id="SM00387">
    <property type="entry name" value="HATPase_c"/>
    <property type="match status" value="1"/>
</dbReference>
<dbReference type="InterPro" id="IPR052155">
    <property type="entry name" value="Biofilm_reg_signaling"/>
</dbReference>
<dbReference type="InterPro" id="IPR035965">
    <property type="entry name" value="PAS-like_dom_sf"/>
</dbReference>
<dbReference type="Pfam" id="PF02518">
    <property type="entry name" value="HATPase_c"/>
    <property type="match status" value="1"/>
</dbReference>
<dbReference type="GO" id="GO:0006355">
    <property type="term" value="P:regulation of DNA-templated transcription"/>
    <property type="evidence" value="ECO:0007669"/>
    <property type="project" value="InterPro"/>
</dbReference>
<dbReference type="Pfam" id="PF13426">
    <property type="entry name" value="PAS_9"/>
    <property type="match status" value="1"/>
</dbReference>
<dbReference type="PROSITE" id="PS50113">
    <property type="entry name" value="PAC"/>
    <property type="match status" value="2"/>
</dbReference>
<dbReference type="InterPro" id="IPR004358">
    <property type="entry name" value="Sig_transdc_His_kin-like_C"/>
</dbReference>
<evidence type="ECO:0000259" key="2">
    <source>
        <dbReference type="PROSITE" id="PS50112"/>
    </source>
</evidence>
<feature type="domain" description="PAS" evidence="2">
    <location>
        <begin position="141"/>
        <end position="212"/>
    </location>
</feature>
<dbReference type="CDD" id="cd00075">
    <property type="entry name" value="HATPase"/>
    <property type="match status" value="1"/>
</dbReference>
<dbReference type="SUPFAM" id="SSF55874">
    <property type="entry name" value="ATPase domain of HSP90 chaperone/DNA topoisomerase II/histidine kinase"/>
    <property type="match status" value="1"/>
</dbReference>
<dbReference type="PANTHER" id="PTHR44757">
    <property type="entry name" value="DIGUANYLATE CYCLASE DGCP"/>
    <property type="match status" value="1"/>
</dbReference>
<dbReference type="Gene3D" id="3.30.450.20">
    <property type="entry name" value="PAS domain"/>
    <property type="match status" value="3"/>
</dbReference>
<proteinExistence type="predicted"/>
<evidence type="ECO:0000259" key="3">
    <source>
        <dbReference type="PROSITE" id="PS50113"/>
    </source>
</evidence>
<dbReference type="Pfam" id="PF00989">
    <property type="entry name" value="PAS"/>
    <property type="match status" value="2"/>
</dbReference>
<evidence type="ECO:0000313" key="5">
    <source>
        <dbReference type="Proteomes" id="UP000281564"/>
    </source>
</evidence>
<dbReference type="SMART" id="SM00091">
    <property type="entry name" value="PAS"/>
    <property type="match status" value="3"/>
</dbReference>
<dbReference type="EMBL" id="QMDW01000001">
    <property type="protein sequence ID" value="RJX51973.1"/>
    <property type="molecule type" value="Genomic_DNA"/>
</dbReference>
<dbReference type="NCBIfam" id="TIGR00229">
    <property type="entry name" value="sensory_box"/>
    <property type="match status" value="3"/>
</dbReference>
<dbReference type="PROSITE" id="PS50112">
    <property type="entry name" value="PAS"/>
    <property type="match status" value="3"/>
</dbReference>
<feature type="domain" description="PAC" evidence="3">
    <location>
        <begin position="457"/>
        <end position="511"/>
    </location>
</feature>
<feature type="domain" description="PAS" evidence="2">
    <location>
        <begin position="262"/>
        <end position="335"/>
    </location>
</feature>
<dbReference type="InterPro" id="IPR001610">
    <property type="entry name" value="PAC"/>
</dbReference>
<protein>
    <recommendedName>
        <fullName evidence="6">Diguanylate cyclase</fullName>
    </recommendedName>
</protein>
<keyword evidence="5" id="KW-1185">Reference proteome</keyword>
<dbReference type="GO" id="GO:0016772">
    <property type="term" value="F:transferase activity, transferring phosphorus-containing groups"/>
    <property type="evidence" value="ECO:0007669"/>
    <property type="project" value="InterPro"/>
</dbReference>
<dbReference type="CDD" id="cd00130">
    <property type="entry name" value="PAS"/>
    <property type="match status" value="3"/>
</dbReference>
<dbReference type="InterPro" id="IPR000700">
    <property type="entry name" value="PAS-assoc_C"/>
</dbReference>
<organism evidence="4 5">
    <name type="scientific">Halonotius pteroides</name>
    <dbReference type="NCBI Taxonomy" id="268735"/>
    <lineage>
        <taxon>Archaea</taxon>
        <taxon>Methanobacteriati</taxon>
        <taxon>Methanobacteriota</taxon>
        <taxon>Stenosarchaea group</taxon>
        <taxon>Halobacteria</taxon>
        <taxon>Halobacteriales</taxon>
        <taxon>Haloferacaceae</taxon>
        <taxon>Halonotius</taxon>
    </lineage>
</organism>